<reference evidence="4 5" key="1">
    <citation type="submission" date="2014-10" db="EMBL/GenBank/DDBJ databases">
        <title>Draft genome sequence of Actinoplanes utahensis NRRL 12052.</title>
        <authorList>
            <person name="Velasco-Bucheli B."/>
            <person name="del Cerro C."/>
            <person name="Hormigo D."/>
            <person name="Garcia J.L."/>
            <person name="Acebal C."/>
            <person name="Arroyo M."/>
            <person name="de la Mata I."/>
        </authorList>
    </citation>
    <scope>NUCLEOTIDE SEQUENCE [LARGE SCALE GENOMIC DNA]</scope>
    <source>
        <strain evidence="4 5">NRRL 12052</strain>
    </source>
</reference>
<evidence type="ECO:0000313" key="4">
    <source>
        <dbReference type="EMBL" id="KHD75627.1"/>
    </source>
</evidence>
<dbReference type="InterPro" id="IPR037140">
    <property type="entry name" value="VHL_beta_dom_sf"/>
</dbReference>
<evidence type="ECO:0000313" key="5">
    <source>
        <dbReference type="Proteomes" id="UP000054537"/>
    </source>
</evidence>
<feature type="transmembrane region" description="Helical" evidence="2">
    <location>
        <begin position="73"/>
        <end position="91"/>
    </location>
</feature>
<keyword evidence="2" id="KW-0472">Membrane</keyword>
<feature type="domain" description="von Hippel-Lindau disease tumour suppressor beta" evidence="3">
    <location>
        <begin position="171"/>
        <end position="230"/>
    </location>
</feature>
<dbReference type="Pfam" id="PF01847">
    <property type="entry name" value="VHL"/>
    <property type="match status" value="1"/>
</dbReference>
<accession>A0A0A6X684</accession>
<proteinExistence type="predicted"/>
<name>A0A0A6X684_ACTUT</name>
<keyword evidence="2" id="KW-0812">Transmembrane</keyword>
<evidence type="ECO:0000256" key="1">
    <source>
        <dbReference type="SAM" id="MobiDB-lite"/>
    </source>
</evidence>
<feature type="compositionally biased region" description="Basic and acidic residues" evidence="1">
    <location>
        <begin position="1"/>
        <end position="12"/>
    </location>
</feature>
<dbReference type="EMBL" id="JRTT01000025">
    <property type="protein sequence ID" value="KHD75627.1"/>
    <property type="molecule type" value="Genomic_DNA"/>
</dbReference>
<keyword evidence="2" id="KW-1133">Transmembrane helix</keyword>
<dbReference type="InterPro" id="IPR036208">
    <property type="entry name" value="VHL_sf"/>
</dbReference>
<protein>
    <recommendedName>
        <fullName evidence="3">von Hippel-Lindau disease tumour suppressor beta domain-containing protein</fullName>
    </recommendedName>
</protein>
<organism evidence="4 5">
    <name type="scientific">Actinoplanes utahensis</name>
    <dbReference type="NCBI Taxonomy" id="1869"/>
    <lineage>
        <taxon>Bacteria</taxon>
        <taxon>Bacillati</taxon>
        <taxon>Actinomycetota</taxon>
        <taxon>Actinomycetes</taxon>
        <taxon>Micromonosporales</taxon>
        <taxon>Micromonosporaceae</taxon>
        <taxon>Actinoplanes</taxon>
    </lineage>
</organism>
<dbReference type="InterPro" id="IPR024053">
    <property type="entry name" value="VHL_beta_dom"/>
</dbReference>
<sequence length="250" mass="26556">MTPADDSTRDPGLRIGRWVPDIPDTKPRPGLRHRTGPVVPAHREPAVAAREPETVGGPAEPRRRVLRSSRRRLVAMGLTGAASLLVVTILLQPGARPAEFRADAASPAVPEPSRPAGPTAGSATPSVDAAATTRPPEPLQRLSAAATLGTRPSPSATVHVTVVPAQQEGEVRSLVHDHGTAIQFVNGRDEPVVLYWLDYQGTRERYAVLGSGASRRQPTFVSHPWVITDLTGRALTIVLPASRPAQATIT</sequence>
<evidence type="ECO:0000256" key="2">
    <source>
        <dbReference type="SAM" id="Phobius"/>
    </source>
</evidence>
<feature type="region of interest" description="Disordered" evidence="1">
    <location>
        <begin position="101"/>
        <end position="137"/>
    </location>
</feature>
<comment type="caution">
    <text evidence="4">The sequence shown here is derived from an EMBL/GenBank/DDBJ whole genome shotgun (WGS) entry which is preliminary data.</text>
</comment>
<dbReference type="Proteomes" id="UP000054537">
    <property type="component" value="Unassembled WGS sequence"/>
</dbReference>
<dbReference type="SUPFAM" id="SSF49468">
    <property type="entry name" value="VHL"/>
    <property type="match status" value="1"/>
</dbReference>
<keyword evidence="5" id="KW-1185">Reference proteome</keyword>
<dbReference type="STRING" id="1869.MB27_21690"/>
<dbReference type="AlphaFoldDB" id="A0A0A6X684"/>
<evidence type="ECO:0000259" key="3">
    <source>
        <dbReference type="Pfam" id="PF01847"/>
    </source>
</evidence>
<feature type="region of interest" description="Disordered" evidence="1">
    <location>
        <begin position="1"/>
        <end position="65"/>
    </location>
</feature>
<feature type="compositionally biased region" description="Basic and acidic residues" evidence="1">
    <location>
        <begin position="41"/>
        <end position="53"/>
    </location>
</feature>
<dbReference type="Gene3D" id="2.60.40.780">
    <property type="entry name" value="von Hippel-Lindau disease tumour suppressor, beta domain"/>
    <property type="match status" value="1"/>
</dbReference>
<gene>
    <name evidence="4" type="ORF">MB27_21690</name>
</gene>
<dbReference type="eggNOG" id="COG3115">
    <property type="taxonomic scope" value="Bacteria"/>
</dbReference>